<keyword evidence="3" id="KW-1185">Reference proteome</keyword>
<dbReference type="EMBL" id="CP035495">
    <property type="protein sequence ID" value="QAY63503.1"/>
    <property type="molecule type" value="Genomic_DNA"/>
</dbReference>
<feature type="transmembrane region" description="Helical" evidence="1">
    <location>
        <begin position="71"/>
        <end position="90"/>
    </location>
</feature>
<evidence type="ECO:0000313" key="2">
    <source>
        <dbReference type="EMBL" id="QAY63503.1"/>
    </source>
</evidence>
<feature type="transmembrane region" description="Helical" evidence="1">
    <location>
        <begin position="12"/>
        <end position="34"/>
    </location>
</feature>
<dbReference type="AlphaFoldDB" id="A0A4P6EP23"/>
<feature type="transmembrane region" description="Helical" evidence="1">
    <location>
        <begin position="46"/>
        <end position="64"/>
    </location>
</feature>
<dbReference type="KEGG" id="xyl:ET495_09830"/>
<protein>
    <submittedName>
        <fullName evidence="2">Uncharacterized protein</fullName>
    </submittedName>
</protein>
<reference evidence="2 3" key="1">
    <citation type="submission" date="2019-01" db="EMBL/GenBank/DDBJ databases">
        <title>Genome sequencing of strain 2JSPR-7.</title>
        <authorList>
            <person name="Heo J."/>
            <person name="Kim S.-J."/>
            <person name="Kim J.-S."/>
            <person name="Hong S.-B."/>
            <person name="Kwon S.-W."/>
        </authorList>
    </citation>
    <scope>NUCLEOTIDE SEQUENCE [LARGE SCALE GENOMIC DNA]</scope>
    <source>
        <strain evidence="2 3">2JSPR-7</strain>
    </source>
</reference>
<keyword evidence="1" id="KW-0812">Transmembrane</keyword>
<organism evidence="2 3">
    <name type="scientific">Xylanimonas allomyrinae</name>
    <dbReference type="NCBI Taxonomy" id="2509459"/>
    <lineage>
        <taxon>Bacteria</taxon>
        <taxon>Bacillati</taxon>
        <taxon>Actinomycetota</taxon>
        <taxon>Actinomycetes</taxon>
        <taxon>Micrococcales</taxon>
        <taxon>Promicromonosporaceae</taxon>
        <taxon>Xylanimonas</taxon>
    </lineage>
</organism>
<keyword evidence="1" id="KW-0472">Membrane</keyword>
<sequence length="135" mass="14116">MRRDASAARLIASGAGIVLSYAVVPFAILVVIAVLTRSTSDLDGVLALKAVAITASLVAITMATDRRWHPAVLLGLAAAGLAANPSTWAARTYLAQLWVEPGPTAIIIDAIAWLAVVGLVVAVRRRHAARVRARC</sequence>
<keyword evidence="1" id="KW-1133">Transmembrane helix</keyword>
<feature type="transmembrane region" description="Helical" evidence="1">
    <location>
        <begin position="102"/>
        <end position="123"/>
    </location>
</feature>
<accession>A0A4P6EP23</accession>
<dbReference type="Proteomes" id="UP000291758">
    <property type="component" value="Chromosome"/>
</dbReference>
<gene>
    <name evidence="2" type="ORF">ET495_09830</name>
</gene>
<evidence type="ECO:0000256" key="1">
    <source>
        <dbReference type="SAM" id="Phobius"/>
    </source>
</evidence>
<proteinExistence type="predicted"/>
<name>A0A4P6EP23_9MICO</name>
<dbReference type="RefSeq" id="WP_129204624.1">
    <property type="nucleotide sequence ID" value="NZ_CP035495.1"/>
</dbReference>
<evidence type="ECO:0000313" key="3">
    <source>
        <dbReference type="Proteomes" id="UP000291758"/>
    </source>
</evidence>